<dbReference type="Proteomes" id="UP000624419">
    <property type="component" value="Unassembled WGS sequence"/>
</dbReference>
<dbReference type="RefSeq" id="WP_191024496.1">
    <property type="nucleotide sequence ID" value="NZ_JABBXD010000004.1"/>
</dbReference>
<organism evidence="1 2">
    <name type="scientific">Salinimonas profundi</name>
    <dbReference type="NCBI Taxonomy" id="2729140"/>
    <lineage>
        <taxon>Bacteria</taxon>
        <taxon>Pseudomonadati</taxon>
        <taxon>Pseudomonadota</taxon>
        <taxon>Gammaproteobacteria</taxon>
        <taxon>Alteromonadales</taxon>
        <taxon>Alteromonadaceae</taxon>
        <taxon>Alteromonas/Salinimonas group</taxon>
        <taxon>Salinimonas</taxon>
    </lineage>
</organism>
<dbReference type="Pfam" id="PF09493">
    <property type="entry name" value="DUF2389"/>
    <property type="match status" value="1"/>
</dbReference>
<sequence>MNSVSPAKLLNSKWTAVRPANKEKHFIVTEIEYSETGAVVHCLLEAVHSHNEYAIDWRALKDAETWRQGWK</sequence>
<reference evidence="1 2" key="1">
    <citation type="submission" date="2020-04" db="EMBL/GenBank/DDBJ databases">
        <title>Salinimonas sp. HHU 13199.</title>
        <authorList>
            <person name="Cui X."/>
            <person name="Zhang D."/>
        </authorList>
    </citation>
    <scope>NUCLEOTIDE SEQUENCE [LARGE SCALE GENOMIC DNA]</scope>
    <source>
        <strain evidence="1 2">HHU 13199</strain>
    </source>
</reference>
<dbReference type="NCBIfam" id="TIGR02450">
    <property type="entry name" value="TIGR02450 family Trp-rich protein"/>
    <property type="match status" value="1"/>
</dbReference>
<evidence type="ECO:0000313" key="1">
    <source>
        <dbReference type="EMBL" id="MBD3585962.1"/>
    </source>
</evidence>
<accession>A0ABR8LIB3</accession>
<proteinExistence type="predicted"/>
<gene>
    <name evidence="1" type="ORF">HHX48_09460</name>
</gene>
<comment type="caution">
    <text evidence="1">The sequence shown here is derived from an EMBL/GenBank/DDBJ whole genome shotgun (WGS) entry which is preliminary data.</text>
</comment>
<dbReference type="InterPro" id="IPR012663">
    <property type="entry name" value="CHP02450_Tryp"/>
</dbReference>
<name>A0ABR8LIB3_9ALTE</name>
<dbReference type="EMBL" id="JABBXD010000004">
    <property type="protein sequence ID" value="MBD3585962.1"/>
    <property type="molecule type" value="Genomic_DNA"/>
</dbReference>
<evidence type="ECO:0000313" key="2">
    <source>
        <dbReference type="Proteomes" id="UP000624419"/>
    </source>
</evidence>
<keyword evidence="2" id="KW-1185">Reference proteome</keyword>
<protein>
    <submittedName>
        <fullName evidence="1">TIGR02450 family Trp-rich protein</fullName>
    </submittedName>
</protein>